<keyword evidence="4" id="KW-0479">Metal-binding</keyword>
<gene>
    <name evidence="10" type="ORF">OSB1V03_LOCUS9667</name>
</gene>
<dbReference type="InterPro" id="IPR018497">
    <property type="entry name" value="Peptidase_M13_C"/>
</dbReference>
<evidence type="ECO:0000313" key="10">
    <source>
        <dbReference type="EMBL" id="CAD7629250.1"/>
    </source>
</evidence>
<dbReference type="CDD" id="cd08662">
    <property type="entry name" value="M13"/>
    <property type="match status" value="1"/>
</dbReference>
<feature type="domain" description="Peptidase M13 N-terminal" evidence="9">
    <location>
        <begin position="69"/>
        <end position="479"/>
    </location>
</feature>
<keyword evidence="3" id="KW-0645">Protease</keyword>
<evidence type="ECO:0000256" key="7">
    <source>
        <dbReference type="ARBA" id="ARBA00023049"/>
    </source>
</evidence>
<dbReference type="GO" id="GO:0046872">
    <property type="term" value="F:metal ion binding"/>
    <property type="evidence" value="ECO:0007669"/>
    <property type="project" value="UniProtKB-KW"/>
</dbReference>
<accession>A0A7R9KWB1</accession>
<evidence type="ECO:0000256" key="4">
    <source>
        <dbReference type="ARBA" id="ARBA00022723"/>
    </source>
</evidence>
<dbReference type="EMBL" id="OC861200">
    <property type="protein sequence ID" value="CAD7629250.1"/>
    <property type="molecule type" value="Genomic_DNA"/>
</dbReference>
<evidence type="ECO:0000256" key="3">
    <source>
        <dbReference type="ARBA" id="ARBA00022670"/>
    </source>
</evidence>
<keyword evidence="11" id="KW-1185">Reference proteome</keyword>
<protein>
    <submittedName>
        <fullName evidence="10">Uncharacterized protein</fullName>
    </submittedName>
</protein>
<feature type="non-terminal residue" evidence="10">
    <location>
        <position position="1"/>
    </location>
</feature>
<sequence>YNSTDNKFNNDSILDVNRNQSNYKNYKRVRRQTKSTNKAKAKIEDICDSNECETYGKLYKQLIDTSVDPCHDFYDYVCGKFTKSTVIPENMVSFGALERADEKVTQIVKRELSESHKRCDSKSIKYATNLYIGCTDFAKLESRGIKPLINALNSIGGWPLIPNTVFNGKTYDRFHALSLVIANFALSSIIEIGVQPDIRDNRKNILYLGSAPDLSLEWKKRWNRRNRTRLMVPIIPTIADDNMNSMDEIKMIREFVLTQCLIMGAKDSVRTLQQIDELFMFSSRLESIQTEETNLDMVYNKMTFKQLNALSSNKMDWVSLINNIYRMSGTNVRFTKEDHLIVTDIQYFTKLPQILLKTPNRVIANFLGFSVVQMLSDYTIKKFRQMDFELQKSLTGITTPPEDWKLCVELVDGLMPFATSRKYIENNFDLRAKRKSTELVNYIQKAFYKSLQTNPVLEKSTRTMTLAKVKQMTKNVGYPDWLFDDRTLDSMYNLDMECNKDKTFECILHLLKRSVYTNFKSIDEPVNATLNWPFAPTTVNAAYFPTFNSIINNTNFYSIVHNVAVPASLINTFFNCDNPSYINYATLGLIIGHEITHGFDSSGSQFNEKGNLGTIWDKPTQRRFNQKENCFINQYNNYCDSGFCVSGENTKTENTADNGGLRNTFKAYKMCNHNGEKPKRLPHVSQYTPDQLFFISYATLWCDNIRPEALESVYESDEHSPPRARVNGVLANSNCFATAFNCPINSTMNPKNKCVLW</sequence>
<dbReference type="InterPro" id="IPR000718">
    <property type="entry name" value="Peptidase_M13"/>
</dbReference>
<keyword evidence="7" id="KW-0482">Metalloprotease</keyword>
<evidence type="ECO:0000259" key="9">
    <source>
        <dbReference type="Pfam" id="PF05649"/>
    </source>
</evidence>
<dbReference type="PRINTS" id="PR00786">
    <property type="entry name" value="NEPRILYSIN"/>
</dbReference>
<comment type="cofactor">
    <cofactor evidence="1">
        <name>Zn(2+)</name>
        <dbReference type="ChEBI" id="CHEBI:29105"/>
    </cofactor>
</comment>
<dbReference type="EMBL" id="CAJPIZ010006625">
    <property type="protein sequence ID" value="CAG2109680.1"/>
    <property type="molecule type" value="Genomic_DNA"/>
</dbReference>
<organism evidence="10">
    <name type="scientific">Medioppia subpectinata</name>
    <dbReference type="NCBI Taxonomy" id="1979941"/>
    <lineage>
        <taxon>Eukaryota</taxon>
        <taxon>Metazoa</taxon>
        <taxon>Ecdysozoa</taxon>
        <taxon>Arthropoda</taxon>
        <taxon>Chelicerata</taxon>
        <taxon>Arachnida</taxon>
        <taxon>Acari</taxon>
        <taxon>Acariformes</taxon>
        <taxon>Sarcoptiformes</taxon>
        <taxon>Oribatida</taxon>
        <taxon>Brachypylina</taxon>
        <taxon>Oppioidea</taxon>
        <taxon>Oppiidae</taxon>
        <taxon>Medioppia</taxon>
    </lineage>
</organism>
<keyword evidence="5" id="KW-0378">Hydrolase</keyword>
<feature type="domain" description="Peptidase M13 C-terminal" evidence="8">
    <location>
        <begin position="556"/>
        <end position="754"/>
    </location>
</feature>
<keyword evidence="6" id="KW-0862">Zinc</keyword>
<evidence type="ECO:0000313" key="11">
    <source>
        <dbReference type="Proteomes" id="UP000759131"/>
    </source>
</evidence>
<dbReference type="GO" id="GO:0005886">
    <property type="term" value="C:plasma membrane"/>
    <property type="evidence" value="ECO:0007669"/>
    <property type="project" value="TreeGrafter"/>
</dbReference>
<evidence type="ECO:0000259" key="8">
    <source>
        <dbReference type="Pfam" id="PF01431"/>
    </source>
</evidence>
<reference evidence="10" key="1">
    <citation type="submission" date="2020-11" db="EMBL/GenBank/DDBJ databases">
        <authorList>
            <person name="Tran Van P."/>
        </authorList>
    </citation>
    <scope>NUCLEOTIDE SEQUENCE</scope>
</reference>
<dbReference type="Pfam" id="PF01431">
    <property type="entry name" value="Peptidase_M13"/>
    <property type="match status" value="1"/>
</dbReference>
<dbReference type="AlphaFoldDB" id="A0A7R9KWB1"/>
<dbReference type="PANTHER" id="PTHR11733:SF208">
    <property type="entry name" value="PEPTIDASE M13 C-TERMINAL DOMAIN-CONTAINING PROTEIN"/>
    <property type="match status" value="1"/>
</dbReference>
<dbReference type="GO" id="GO:0016485">
    <property type="term" value="P:protein processing"/>
    <property type="evidence" value="ECO:0007669"/>
    <property type="project" value="TreeGrafter"/>
</dbReference>
<dbReference type="InterPro" id="IPR024079">
    <property type="entry name" value="MetalloPept_cat_dom_sf"/>
</dbReference>
<proteinExistence type="inferred from homology"/>
<dbReference type="OrthoDB" id="6503838at2759"/>
<dbReference type="Gene3D" id="1.10.1380.10">
    <property type="entry name" value="Neutral endopeptidase , domain2"/>
    <property type="match status" value="1"/>
</dbReference>
<dbReference type="SUPFAM" id="SSF55486">
    <property type="entry name" value="Metalloproteases ('zincins'), catalytic domain"/>
    <property type="match status" value="1"/>
</dbReference>
<dbReference type="PROSITE" id="PS51885">
    <property type="entry name" value="NEPRILYSIN"/>
    <property type="match status" value="1"/>
</dbReference>
<feature type="non-terminal residue" evidence="10">
    <location>
        <position position="757"/>
    </location>
</feature>
<dbReference type="Pfam" id="PF05649">
    <property type="entry name" value="Peptidase_M13_N"/>
    <property type="match status" value="1"/>
</dbReference>
<evidence type="ECO:0000256" key="1">
    <source>
        <dbReference type="ARBA" id="ARBA00001947"/>
    </source>
</evidence>
<dbReference type="GO" id="GO:0004222">
    <property type="term" value="F:metalloendopeptidase activity"/>
    <property type="evidence" value="ECO:0007669"/>
    <property type="project" value="InterPro"/>
</dbReference>
<dbReference type="PANTHER" id="PTHR11733">
    <property type="entry name" value="ZINC METALLOPROTEASE FAMILY M13 NEPRILYSIN-RELATED"/>
    <property type="match status" value="1"/>
</dbReference>
<dbReference type="Gene3D" id="3.40.390.10">
    <property type="entry name" value="Collagenase (Catalytic Domain)"/>
    <property type="match status" value="1"/>
</dbReference>
<dbReference type="InterPro" id="IPR042089">
    <property type="entry name" value="Peptidase_M13_dom_2"/>
</dbReference>
<dbReference type="Proteomes" id="UP000759131">
    <property type="component" value="Unassembled WGS sequence"/>
</dbReference>
<comment type="similarity">
    <text evidence="2">Belongs to the peptidase M13 family.</text>
</comment>
<evidence type="ECO:0000256" key="6">
    <source>
        <dbReference type="ARBA" id="ARBA00022833"/>
    </source>
</evidence>
<evidence type="ECO:0000256" key="2">
    <source>
        <dbReference type="ARBA" id="ARBA00007357"/>
    </source>
</evidence>
<dbReference type="InterPro" id="IPR008753">
    <property type="entry name" value="Peptidase_M13_N"/>
</dbReference>
<evidence type="ECO:0000256" key="5">
    <source>
        <dbReference type="ARBA" id="ARBA00022801"/>
    </source>
</evidence>
<name>A0A7R9KWB1_9ACAR</name>